<organism evidence="1 2">
    <name type="scientific">Ajellomyces capsulatus (strain G186AR / H82 / ATCC MYA-2454 / RMSCC 2432)</name>
    <name type="common">Darling's disease fungus</name>
    <name type="synonym">Histoplasma capsulatum</name>
    <dbReference type="NCBI Taxonomy" id="447093"/>
    <lineage>
        <taxon>Eukaryota</taxon>
        <taxon>Fungi</taxon>
        <taxon>Dikarya</taxon>
        <taxon>Ascomycota</taxon>
        <taxon>Pezizomycotina</taxon>
        <taxon>Eurotiomycetes</taxon>
        <taxon>Eurotiomycetidae</taxon>
        <taxon>Onygenales</taxon>
        <taxon>Ajellomycetaceae</taxon>
        <taxon>Histoplasma</taxon>
    </lineage>
</organism>
<dbReference type="RefSeq" id="XP_045290915.1">
    <property type="nucleotide sequence ID" value="XM_045429129.1"/>
</dbReference>
<protein>
    <submittedName>
        <fullName evidence="1">Uncharacterized protein</fullName>
    </submittedName>
</protein>
<evidence type="ECO:0000313" key="1">
    <source>
        <dbReference type="EMBL" id="EEH10435.1"/>
    </source>
</evidence>
<name>C0NDY7_AJECG</name>
<dbReference type="EMBL" id="GG663364">
    <property type="protein sequence ID" value="EEH10435.1"/>
    <property type="molecule type" value="Genomic_DNA"/>
</dbReference>
<dbReference type="Proteomes" id="UP000001631">
    <property type="component" value="Unassembled WGS sequence"/>
</dbReference>
<dbReference type="GeneID" id="69035096"/>
<proteinExistence type="predicted"/>
<accession>C0NDY7</accession>
<sequence length="197" mass="22945">MIFFQQNYIAHATSWYDSKTLDDSTLLTRIVGKRINLIDMDREHFKLELAYLSPATARPDSARRNLKSCASTGEMKHALLRRRARQSCLFEDAQARRLAEFQAGPFLVGATRLLRDFSSSIRHRPHNPRSRDRTLQILAAPIMCQKVSRFRSHGLNLEILSQNRRRDNPKKRRRPIKTIIIRGGYSGWTKDLDYPRP</sequence>
<keyword evidence="2" id="KW-1185">Reference proteome</keyword>
<reference evidence="1" key="1">
    <citation type="submission" date="2009-02" db="EMBL/GenBank/DDBJ databases">
        <title>The Genome Sequence of Ajellomyces capsulatus strain G186AR.</title>
        <authorList>
            <consortium name="The Broad Institute Genome Sequencing Platform"/>
            <person name="Champion M."/>
            <person name="Cuomo C."/>
            <person name="Ma L.-J."/>
            <person name="Henn M.R."/>
            <person name="Sil A."/>
            <person name="Goldman B."/>
            <person name="Young S.K."/>
            <person name="Kodira C.D."/>
            <person name="Zeng Q."/>
            <person name="Koehrsen M."/>
            <person name="Alvarado L."/>
            <person name="Berlin A."/>
            <person name="Borenstein D."/>
            <person name="Chen Z."/>
            <person name="Engels R."/>
            <person name="Freedman E."/>
            <person name="Gellesch M."/>
            <person name="Goldberg J."/>
            <person name="Griggs A."/>
            <person name="Gujja S."/>
            <person name="Heiman D."/>
            <person name="Hepburn T."/>
            <person name="Howarth C."/>
            <person name="Jen D."/>
            <person name="Larson L."/>
            <person name="Lewis B."/>
            <person name="Mehta T."/>
            <person name="Park D."/>
            <person name="Pearson M."/>
            <person name="Roberts A."/>
            <person name="Saif S."/>
            <person name="Shea T."/>
            <person name="Shenoy N."/>
            <person name="Sisk P."/>
            <person name="Stolte C."/>
            <person name="Sykes S."/>
            <person name="Walk T."/>
            <person name="White J."/>
            <person name="Yandava C."/>
            <person name="Klein B."/>
            <person name="McEwen J.G."/>
            <person name="Puccia R."/>
            <person name="Goldman G.H."/>
            <person name="Felipe M.S."/>
            <person name="Nino-Vega G."/>
            <person name="San-Blas G."/>
            <person name="Taylor J."/>
            <person name="Mendoza L."/>
            <person name="Galagan J."/>
            <person name="Nusbaum C."/>
            <person name="Birren B."/>
        </authorList>
    </citation>
    <scope>NUCLEOTIDE SEQUENCE</scope>
    <source>
        <strain evidence="1">G186AR</strain>
    </source>
</reference>
<evidence type="ECO:0000313" key="2">
    <source>
        <dbReference type="Proteomes" id="UP000001631"/>
    </source>
</evidence>
<dbReference type="InParanoid" id="C0NDY7"/>
<dbReference type="AlphaFoldDB" id="C0NDY7"/>
<dbReference type="HOGENOM" id="CLU_1383801_0_0_1"/>
<gene>
    <name evidence="1" type="ORF">HCBG_02080</name>
</gene>